<keyword evidence="3" id="KW-1185">Reference proteome</keyword>
<evidence type="ECO:0000313" key="3">
    <source>
        <dbReference type="Proteomes" id="UP001437256"/>
    </source>
</evidence>
<evidence type="ECO:0000256" key="1">
    <source>
        <dbReference type="SAM" id="MobiDB-lite"/>
    </source>
</evidence>
<comment type="caution">
    <text evidence="2">The sequence shown here is derived from an EMBL/GenBank/DDBJ whole genome shotgun (WGS) entry which is preliminary data.</text>
</comment>
<feature type="region of interest" description="Disordered" evidence="1">
    <location>
        <begin position="1"/>
        <end position="38"/>
    </location>
</feature>
<reference evidence="2 3" key="1">
    <citation type="submission" date="2024-05" db="EMBL/GenBank/DDBJ databases">
        <title>A draft genome resource for the thread blight pathogen Marasmius tenuissimus strain MS-2.</title>
        <authorList>
            <person name="Yulfo-Soto G.E."/>
            <person name="Baruah I.K."/>
            <person name="Amoako-Attah I."/>
            <person name="Bukari Y."/>
            <person name="Meinhardt L.W."/>
            <person name="Bailey B.A."/>
            <person name="Cohen S.P."/>
        </authorList>
    </citation>
    <scope>NUCLEOTIDE SEQUENCE [LARGE SCALE GENOMIC DNA]</scope>
    <source>
        <strain evidence="2 3">MS-2</strain>
    </source>
</reference>
<feature type="compositionally biased region" description="Polar residues" evidence="1">
    <location>
        <begin position="1"/>
        <end position="33"/>
    </location>
</feature>
<evidence type="ECO:0000313" key="2">
    <source>
        <dbReference type="EMBL" id="KAL0060803.1"/>
    </source>
</evidence>
<dbReference type="Proteomes" id="UP001437256">
    <property type="component" value="Unassembled WGS sequence"/>
</dbReference>
<proteinExistence type="predicted"/>
<sequence length="147" mass="16567">MSPRNATARPQPSQTTADYSASHSEGTAGQNLIISDDGSCVENVEEARQDVSEPMNNKLYEENQALHADRAKLSQARALSLKPTWIMHSWIRMQENEVLIAARDQLTKDLIALQSQFKSHENRPKLADLEPHITCKICLDRLRAPYV</sequence>
<protein>
    <submittedName>
        <fullName evidence="2">Uncharacterized protein</fullName>
    </submittedName>
</protein>
<organism evidence="2 3">
    <name type="scientific">Marasmius tenuissimus</name>
    <dbReference type="NCBI Taxonomy" id="585030"/>
    <lineage>
        <taxon>Eukaryota</taxon>
        <taxon>Fungi</taxon>
        <taxon>Dikarya</taxon>
        <taxon>Basidiomycota</taxon>
        <taxon>Agaricomycotina</taxon>
        <taxon>Agaricomycetes</taxon>
        <taxon>Agaricomycetidae</taxon>
        <taxon>Agaricales</taxon>
        <taxon>Marasmiineae</taxon>
        <taxon>Marasmiaceae</taxon>
        <taxon>Marasmius</taxon>
    </lineage>
</organism>
<gene>
    <name evidence="2" type="ORF">AAF712_012396</name>
</gene>
<name>A0ABR2ZHH2_9AGAR</name>
<accession>A0ABR2ZHH2</accession>
<dbReference type="EMBL" id="JBBXMP010000160">
    <property type="protein sequence ID" value="KAL0060803.1"/>
    <property type="molecule type" value="Genomic_DNA"/>
</dbReference>